<name>A0A8E4DGR2_9FIRM</name>
<dbReference type="AlphaFoldDB" id="A0A8E4DGR2"/>
<dbReference type="OrthoDB" id="9780708at2"/>
<dbReference type="UniPathway" id="UPA00148"/>
<reference evidence="7" key="1">
    <citation type="submission" date="2019-05" db="EMBL/GenBank/DDBJ databases">
        <title>Complete genome sequencing of Dialister sp. strain 5BBH33.</title>
        <authorList>
            <person name="Sakamoto M."/>
            <person name="Murakami T."/>
            <person name="Mori H."/>
        </authorList>
    </citation>
    <scope>NUCLEOTIDE SEQUENCE [LARGE SCALE GENOMIC DNA]</scope>
    <source>
        <strain evidence="7">5BBH33</strain>
    </source>
</reference>
<evidence type="ECO:0000256" key="3">
    <source>
        <dbReference type="ARBA" id="ARBA00022573"/>
    </source>
</evidence>
<keyword evidence="4" id="KW-0413">Isomerase</keyword>
<dbReference type="PANTHER" id="PTHR43588:SF1">
    <property type="entry name" value="COBALT-PRECORRIN-8 METHYLMUTASE"/>
    <property type="match status" value="1"/>
</dbReference>
<keyword evidence="7" id="KW-1185">Reference proteome</keyword>
<accession>A0A8E4DGR2</accession>
<dbReference type="InterPro" id="IPR003722">
    <property type="entry name" value="Cbl_synth_CobH/CbiC"/>
</dbReference>
<gene>
    <name evidence="6" type="primary">cbiC</name>
    <name evidence="6" type="ORF">Dia5BBH33_07670</name>
</gene>
<dbReference type="Gene3D" id="3.40.50.10230">
    <property type="entry name" value="Cobalamin biosynthesis CobH/CbiC, precorrin-8X methylmutase"/>
    <property type="match status" value="1"/>
</dbReference>
<evidence type="ECO:0000259" key="5">
    <source>
        <dbReference type="Pfam" id="PF02570"/>
    </source>
</evidence>
<dbReference type="PANTHER" id="PTHR43588">
    <property type="entry name" value="COBALT-PRECORRIN-8 METHYLMUTASE"/>
    <property type="match status" value="1"/>
</dbReference>
<evidence type="ECO:0000313" key="7">
    <source>
        <dbReference type="Proteomes" id="UP000320585"/>
    </source>
</evidence>
<evidence type="ECO:0000256" key="4">
    <source>
        <dbReference type="ARBA" id="ARBA00023235"/>
    </source>
</evidence>
<sequence>MDFIKNPRAIEEKSMDLIDPFISDIDLTDEEVTVYSRMIHASGDVDYGHLIRTSENAVEEGIKALAKGCNIYCDVNMVKAGINKNALKVLGSEVFCRVSDPEIAKIAKEKNIARSMAAMNSFGTDLNGAIIAVGNAPTALYEAIRMTLEDGIKPALIIGIPVGFVGAADSKEQLIRKAPCPYITVRGTKGGSSIVASCVNALMYNLVKRDNMLYIEGKKK</sequence>
<dbReference type="GO" id="GO:0016993">
    <property type="term" value="F:precorrin-8X methylmutase activity"/>
    <property type="evidence" value="ECO:0007669"/>
    <property type="project" value="InterPro"/>
</dbReference>
<dbReference type="KEGG" id="dho:Dia5BBH33_07670"/>
<evidence type="ECO:0000256" key="2">
    <source>
        <dbReference type="ARBA" id="ARBA00009774"/>
    </source>
</evidence>
<evidence type="ECO:0000256" key="1">
    <source>
        <dbReference type="ARBA" id="ARBA00004953"/>
    </source>
</evidence>
<proteinExistence type="inferred from homology"/>
<dbReference type="Proteomes" id="UP000320585">
    <property type="component" value="Chromosome"/>
</dbReference>
<dbReference type="SUPFAM" id="SSF63965">
    <property type="entry name" value="Precorrin-8X methylmutase CbiC/CobH"/>
    <property type="match status" value="1"/>
</dbReference>
<dbReference type="RefSeq" id="WP_022381628.1">
    <property type="nucleotide sequence ID" value="NZ_AP019697.1"/>
</dbReference>
<dbReference type="InterPro" id="IPR036588">
    <property type="entry name" value="CobH/CbiC_sf"/>
</dbReference>
<evidence type="ECO:0000313" key="6">
    <source>
        <dbReference type="EMBL" id="BBK24832.1"/>
    </source>
</evidence>
<keyword evidence="3" id="KW-0169">Cobalamin biosynthesis</keyword>
<dbReference type="Pfam" id="PF02570">
    <property type="entry name" value="CbiC"/>
    <property type="match status" value="1"/>
</dbReference>
<comment type="similarity">
    <text evidence="2">Belongs to the CobH/CbiC family.</text>
</comment>
<protein>
    <submittedName>
        <fullName evidence="6">Precorrin-8X methylmutase</fullName>
    </submittedName>
</protein>
<comment type="pathway">
    <text evidence="1">Cofactor biosynthesis; adenosylcobalamin biosynthesis.</text>
</comment>
<feature type="domain" description="Cobalamin biosynthesis precorrin-8X methylmutase CobH/CbiC" evidence="5">
    <location>
        <begin position="10"/>
        <end position="204"/>
    </location>
</feature>
<organism evidence="6 7">
    <name type="scientific">Dialister hominis</name>
    <dbReference type="NCBI Taxonomy" id="2582419"/>
    <lineage>
        <taxon>Bacteria</taxon>
        <taxon>Bacillati</taxon>
        <taxon>Bacillota</taxon>
        <taxon>Negativicutes</taxon>
        <taxon>Veillonellales</taxon>
        <taxon>Veillonellaceae</taxon>
        <taxon>Dialister</taxon>
    </lineage>
</organism>
<dbReference type="GO" id="GO:0009236">
    <property type="term" value="P:cobalamin biosynthetic process"/>
    <property type="evidence" value="ECO:0007669"/>
    <property type="project" value="UniProtKB-UniPathway"/>
</dbReference>
<dbReference type="GeneID" id="92715986"/>
<dbReference type="EMBL" id="AP019697">
    <property type="protein sequence ID" value="BBK24832.1"/>
    <property type="molecule type" value="Genomic_DNA"/>
</dbReference>